<keyword evidence="3" id="KW-1185">Reference proteome</keyword>
<evidence type="ECO:0000313" key="3">
    <source>
        <dbReference type="Proteomes" id="UP000287023"/>
    </source>
</evidence>
<accession>A0A3S0YZT8</accession>
<feature type="domain" description="Methyltransferase type 11" evidence="1">
    <location>
        <begin position="45"/>
        <end position="132"/>
    </location>
</feature>
<dbReference type="InterPro" id="IPR013216">
    <property type="entry name" value="Methyltransf_11"/>
</dbReference>
<dbReference type="OrthoDB" id="9760689at2"/>
<dbReference type="SUPFAM" id="SSF53335">
    <property type="entry name" value="S-adenosyl-L-methionine-dependent methyltransferases"/>
    <property type="match status" value="1"/>
</dbReference>
<dbReference type="PANTHER" id="PTHR43861:SF1">
    <property type="entry name" value="TRANS-ACONITATE 2-METHYLTRANSFERASE"/>
    <property type="match status" value="1"/>
</dbReference>
<protein>
    <submittedName>
        <fullName evidence="2">Class I SAM-dependent methyltransferase</fullName>
    </submittedName>
</protein>
<reference evidence="2 3" key="1">
    <citation type="submission" date="2018-12" db="EMBL/GenBank/DDBJ databases">
        <title>three novel Halomonas strain isolated from plants.</title>
        <authorList>
            <person name="Sun C."/>
        </authorList>
    </citation>
    <scope>NUCLEOTIDE SEQUENCE [LARGE SCALE GENOMIC DNA]</scope>
    <source>
        <strain evidence="2 3">JCM 18142</strain>
    </source>
</reference>
<dbReference type="GO" id="GO:0008757">
    <property type="term" value="F:S-adenosylmethionine-dependent methyltransferase activity"/>
    <property type="evidence" value="ECO:0007669"/>
    <property type="project" value="InterPro"/>
</dbReference>
<keyword evidence="2" id="KW-0489">Methyltransferase</keyword>
<dbReference type="Gene3D" id="3.40.50.150">
    <property type="entry name" value="Vaccinia Virus protein VP39"/>
    <property type="match status" value="1"/>
</dbReference>
<dbReference type="InterPro" id="IPR029063">
    <property type="entry name" value="SAM-dependent_MTases_sf"/>
</dbReference>
<dbReference type="Pfam" id="PF08241">
    <property type="entry name" value="Methyltransf_11"/>
    <property type="match status" value="1"/>
</dbReference>
<dbReference type="PANTHER" id="PTHR43861">
    <property type="entry name" value="TRANS-ACONITATE 2-METHYLTRANSFERASE-RELATED"/>
    <property type="match status" value="1"/>
</dbReference>
<proteinExistence type="predicted"/>
<dbReference type="RefSeq" id="WP_127060212.1">
    <property type="nucleotide sequence ID" value="NZ_RZHF01000005.1"/>
</dbReference>
<dbReference type="CDD" id="cd02440">
    <property type="entry name" value="AdoMet_MTases"/>
    <property type="match status" value="1"/>
</dbReference>
<dbReference type="AlphaFoldDB" id="A0A3S0YZT8"/>
<organism evidence="2 3">
    <name type="scientific">Vreelandella nanhaiensis</name>
    <dbReference type="NCBI Taxonomy" id="1258546"/>
    <lineage>
        <taxon>Bacteria</taxon>
        <taxon>Pseudomonadati</taxon>
        <taxon>Pseudomonadota</taxon>
        <taxon>Gammaproteobacteria</taxon>
        <taxon>Oceanospirillales</taxon>
        <taxon>Halomonadaceae</taxon>
        <taxon>Vreelandella</taxon>
    </lineage>
</organism>
<name>A0A3S0YZT8_9GAMM</name>
<dbReference type="EMBL" id="RZHF01000005">
    <property type="protein sequence ID" value="RUR33596.1"/>
    <property type="molecule type" value="Genomic_DNA"/>
</dbReference>
<evidence type="ECO:0000259" key="1">
    <source>
        <dbReference type="Pfam" id="PF08241"/>
    </source>
</evidence>
<dbReference type="GO" id="GO:0032259">
    <property type="term" value="P:methylation"/>
    <property type="evidence" value="ECO:0007669"/>
    <property type="project" value="UniProtKB-KW"/>
</dbReference>
<keyword evidence="2" id="KW-0808">Transferase</keyword>
<comment type="caution">
    <text evidence="2">The sequence shown here is derived from an EMBL/GenBank/DDBJ whole genome shotgun (WGS) entry which is preliminary data.</text>
</comment>
<sequence length="255" mass="27776">MDNITPHASGQKWNAGHYAENAHFVPQLGHDVVKLLSPQPGQRILDLGCGDGALTERLVQLGADVLGVDSSEDMVDATRKRGINARVVDAHELPFDHEFDAVFSNAALHWMLDPQAVLAGVKRALKPGGRFVAEFGGHGNVAAICTALIASLQFRGISARGRHPWYFPTTEEYASILQTVGFKVDTIELIPRPTPLPTGMAGWLETFANPFLSGLEEDLRHSIIDNTLMLLSHSLNDGQGNWTADYVRLRVSAHA</sequence>
<evidence type="ECO:0000313" key="2">
    <source>
        <dbReference type="EMBL" id="RUR33596.1"/>
    </source>
</evidence>
<gene>
    <name evidence="2" type="ORF">ELY38_04000</name>
</gene>
<dbReference type="Proteomes" id="UP000287023">
    <property type="component" value="Unassembled WGS sequence"/>
</dbReference>